<name>A0ABD5PI64_9EURY</name>
<dbReference type="EMBL" id="JBHSDS010000017">
    <property type="protein sequence ID" value="MFC4360596.1"/>
    <property type="molecule type" value="Genomic_DNA"/>
</dbReference>
<comment type="caution">
    <text evidence="2">The sequence shown here is derived from an EMBL/GenBank/DDBJ whole genome shotgun (WGS) entry which is preliminary data.</text>
</comment>
<dbReference type="SUPFAM" id="SSF63829">
    <property type="entry name" value="Calcium-dependent phosphotriesterase"/>
    <property type="match status" value="1"/>
</dbReference>
<feature type="region of interest" description="Disordered" evidence="1">
    <location>
        <begin position="424"/>
        <end position="449"/>
    </location>
</feature>
<evidence type="ECO:0000256" key="1">
    <source>
        <dbReference type="SAM" id="MobiDB-lite"/>
    </source>
</evidence>
<gene>
    <name evidence="2" type="ORF">ACFO0N_21845</name>
</gene>
<feature type="compositionally biased region" description="Basic and acidic residues" evidence="1">
    <location>
        <begin position="439"/>
        <end position="449"/>
    </location>
</feature>
<evidence type="ECO:0000313" key="3">
    <source>
        <dbReference type="Proteomes" id="UP001595921"/>
    </source>
</evidence>
<dbReference type="Proteomes" id="UP001595921">
    <property type="component" value="Unassembled WGS sequence"/>
</dbReference>
<organism evidence="2 3">
    <name type="scientific">Halobium salinum</name>
    <dbReference type="NCBI Taxonomy" id="1364940"/>
    <lineage>
        <taxon>Archaea</taxon>
        <taxon>Methanobacteriati</taxon>
        <taxon>Methanobacteriota</taxon>
        <taxon>Stenosarchaea group</taxon>
        <taxon>Halobacteria</taxon>
        <taxon>Halobacteriales</taxon>
        <taxon>Haloferacaceae</taxon>
        <taxon>Halobium</taxon>
    </lineage>
</organism>
<keyword evidence="3" id="KW-1185">Reference proteome</keyword>
<dbReference type="NCBIfam" id="TIGR02242">
    <property type="entry name" value="tail_TIGR02242"/>
    <property type="match status" value="1"/>
</dbReference>
<dbReference type="InterPro" id="IPR006521">
    <property type="entry name" value="Tail_protein_I"/>
</dbReference>
<sequence length="788" mass="85627">MDEFTVVDTRTRAEWEAWQVGDREGWKTDNLAITDEGITLEKEFTATYVAPVTVERGELGEPLDVDVDCRGTLYALGADGALHRAVGTGVPFKRLACDGLGFDPGARPTACCVTDETVYVVGQIDPAGEPTASADIDGVDSESKDRGRRRAYVQGLSVRLRQTRWVVESADSLRFSDPIRVVRGPKGGCYVLDRGSEVGAGFVARMNAAGTATVVVEGLQRPRDLTVDDEGTLTVLDVDRPTDTREGDEEGRPVLIGRAVVTREGSANVERVDAGTTTVSPRQLPASAACIEAVEPGEFIIGVVPDAGGEQTLYRYTWRERRVEPLSSFKRSCRALRRGCGDDPGPQLYAIGDERTNGDRAWVVYVLEPTETVLRGPKGYTGSIDTWFDFGEIRATYYRIALGLGDQPPGTRVDLRYAVTDRDVAPEGPVDEDGNVEPDDCRDAKDEDGGVVRWTPVGESNPTDVLVKAKGRQYLWIRIDLVGTQYASPSVTSLKTSLTHESYLEYLPTIYVEDEEDPKFLERFLSVFEDTFGDVDHGIETLTEYLDPDSIPAPHLSWLGSWLATAEDDAWTDASKRTLVSEAPILFKQRGTRRGLARMLEIYLGGVEPTPVHWAVAPWSDGGDGEGGGVVRDGSESTGAGTFFSLVEYGDVVDGERAERATMNGEERAVCESDLADGPLAAPFSDLVCCPQEFVVVLAPTVGEEARGVVERIVDQERPAHTVGRIVPLSPWGRLDGHTYLGVNSYLPPAAFVVDESYLGLNSVVDGGTEAQLGFGWEARLGEGLKLS</sequence>
<dbReference type="Pfam" id="PF09684">
    <property type="entry name" value="Tail_P2_I"/>
    <property type="match status" value="1"/>
</dbReference>
<dbReference type="InterPro" id="IPR011748">
    <property type="entry name" value="Unchr_phage_tail-like"/>
</dbReference>
<feature type="compositionally biased region" description="Acidic residues" evidence="1">
    <location>
        <begin position="429"/>
        <end position="438"/>
    </location>
</feature>
<evidence type="ECO:0000313" key="2">
    <source>
        <dbReference type="EMBL" id="MFC4360596.1"/>
    </source>
</evidence>
<proteinExistence type="predicted"/>
<accession>A0ABD5PI64</accession>
<protein>
    <submittedName>
        <fullName evidence="2">Phage tail protein</fullName>
    </submittedName>
</protein>
<dbReference type="RefSeq" id="WP_267620945.1">
    <property type="nucleotide sequence ID" value="NZ_JAODIW010000005.1"/>
</dbReference>
<dbReference type="AlphaFoldDB" id="A0ABD5PI64"/>
<reference evidence="2 3" key="1">
    <citation type="journal article" date="2019" name="Int. J. Syst. Evol. Microbiol.">
        <title>The Global Catalogue of Microorganisms (GCM) 10K type strain sequencing project: providing services to taxonomists for standard genome sequencing and annotation.</title>
        <authorList>
            <consortium name="The Broad Institute Genomics Platform"/>
            <consortium name="The Broad Institute Genome Sequencing Center for Infectious Disease"/>
            <person name="Wu L."/>
            <person name="Ma J."/>
        </authorList>
    </citation>
    <scope>NUCLEOTIDE SEQUENCE [LARGE SCALE GENOMIC DNA]</scope>
    <source>
        <strain evidence="2 3">CGMCC 1.12553</strain>
    </source>
</reference>